<feature type="region of interest" description="Disordered" evidence="1">
    <location>
        <begin position="677"/>
        <end position="710"/>
    </location>
</feature>
<keyword evidence="3" id="KW-1185">Reference proteome</keyword>
<accession>A0ABY1VQP9</accession>
<sequence>MSTTAQLGTEARPPTPTSPSQPWAMGTGPGSNNWSSRSADPQPAQADPSSKDSDNGLLPSPAAHHWTWTWPGGGAGVVVTGGSTAANTDDLRQLANAISCASSRLSSAGKHAKTALGQVQDVEIPNPQPIPSNPFANYPACPVTFANSSSTAAKTGPDPEQVRRLRNNAEADLKLARDGDRHTAGITSVSSYLNGLVSDILVCASMYDAADGKANPANGSNLNGPASPVSGGYLGLTGVGPVGWGLLGLGLMPSVLGPVILGIVGPPIQAHLGLALDALQALDLLISDEGTEDWVRNDLVRLVGLGVVAARAKTGREAATVQAEMQHAAERLDPWVKQHLPDKVQVGTQLVDPSTLTPVQRCTAYLALLAAKSGQERYGTNHGVDVSQRPTGPKDETKTKAPTRTVHVPPSTKDPFGLGTPVDPKLNPALEGYQPLEKTPTGTISDTIDRSNTLQTEERRDAETAAISITRIEHADGTKSYRVIIPGTTDWGSGSPAPQDLLTNLQGASGMPTDMESGVVTAMRMAGIQPEDEVSLYGHSQGGITAVNIAADPEVAKHFKVTEVLTAGSPTAHVQLPEEVHALHLENAGDAVPALDGAPSPTGPNRAVVQLDTHEQKTAYPHGAEVYQDTAMSLEQAGEPAVDAWSEHHQRLMGVGAQVAGTGGAAVATTEIIYDIRRRVGDDSPAGSPTPSPQPGPAPRPPSGSGSAKG</sequence>
<organism evidence="2 3">
    <name type="scientific">Actinomyces bovis</name>
    <dbReference type="NCBI Taxonomy" id="1658"/>
    <lineage>
        <taxon>Bacteria</taxon>
        <taxon>Bacillati</taxon>
        <taxon>Actinomycetota</taxon>
        <taxon>Actinomycetes</taxon>
        <taxon>Actinomycetales</taxon>
        <taxon>Actinomycetaceae</taxon>
        <taxon>Actinomyces</taxon>
    </lineage>
</organism>
<feature type="region of interest" description="Disordered" evidence="1">
    <location>
        <begin position="377"/>
        <end position="420"/>
    </location>
</feature>
<evidence type="ECO:0000313" key="3">
    <source>
        <dbReference type="Proteomes" id="UP000250006"/>
    </source>
</evidence>
<reference evidence="2 3" key="1">
    <citation type="submission" date="2018-06" db="EMBL/GenBank/DDBJ databases">
        <authorList>
            <consortium name="Pathogen Informatics"/>
            <person name="Doyle S."/>
        </authorList>
    </citation>
    <scope>NUCLEOTIDE SEQUENCE [LARGE SCALE GENOMIC DNA]</scope>
    <source>
        <strain evidence="2 3">NCTC11535</strain>
    </source>
</reference>
<evidence type="ECO:0000256" key="1">
    <source>
        <dbReference type="SAM" id="MobiDB-lite"/>
    </source>
</evidence>
<feature type="region of interest" description="Disordered" evidence="1">
    <location>
        <begin position="1"/>
        <end position="66"/>
    </location>
</feature>
<gene>
    <name evidence="2" type="ORF">NCTC11535_02166</name>
</gene>
<feature type="compositionally biased region" description="Pro residues" evidence="1">
    <location>
        <begin position="688"/>
        <end position="702"/>
    </location>
</feature>
<dbReference type="SUPFAM" id="SSF53474">
    <property type="entry name" value="alpha/beta-Hydrolases"/>
    <property type="match status" value="1"/>
</dbReference>
<dbReference type="Proteomes" id="UP000250006">
    <property type="component" value="Unassembled WGS sequence"/>
</dbReference>
<proteinExistence type="predicted"/>
<protein>
    <recommendedName>
        <fullName evidence="4">Alpha/beta hydrolase family</fullName>
    </recommendedName>
</protein>
<feature type="compositionally biased region" description="Polar residues" evidence="1">
    <location>
        <begin position="30"/>
        <end position="39"/>
    </location>
</feature>
<name>A0ABY1VQP9_9ACTO</name>
<dbReference type="RefSeq" id="WP_111837338.1">
    <property type="nucleotide sequence ID" value="NZ_UAPQ01000011.1"/>
</dbReference>
<dbReference type="InterPro" id="IPR029058">
    <property type="entry name" value="AB_hydrolase_fold"/>
</dbReference>
<comment type="caution">
    <text evidence="2">The sequence shown here is derived from an EMBL/GenBank/DDBJ whole genome shotgun (WGS) entry which is preliminary data.</text>
</comment>
<evidence type="ECO:0008006" key="4">
    <source>
        <dbReference type="Google" id="ProtNLM"/>
    </source>
</evidence>
<dbReference type="EMBL" id="UAPQ01000011">
    <property type="protein sequence ID" value="SPT54449.1"/>
    <property type="molecule type" value="Genomic_DNA"/>
</dbReference>
<evidence type="ECO:0000313" key="2">
    <source>
        <dbReference type="EMBL" id="SPT54449.1"/>
    </source>
</evidence>